<dbReference type="Proteomes" id="UP000242560">
    <property type="component" value="Unassembled WGS sequence"/>
</dbReference>
<feature type="region of interest" description="Disordered" evidence="1">
    <location>
        <begin position="155"/>
        <end position="174"/>
    </location>
</feature>
<name>A0A1I3KWJ7_9FLAO</name>
<reference evidence="3" key="1">
    <citation type="submission" date="2016-10" db="EMBL/GenBank/DDBJ databases">
        <authorList>
            <person name="Varghese N."/>
            <person name="Submissions S."/>
        </authorList>
    </citation>
    <scope>NUCLEOTIDE SEQUENCE [LARGE SCALE GENOMIC DNA]</scope>
    <source>
        <strain evidence="3">DSM 22251</strain>
    </source>
</reference>
<sequence length="174" mass="19871">MWELVPINYKAAKIIIFLNATSSHADYLPLKIPSFSGAGNLLSLLASRARFSRALGRAQTRRSTRARDLRSFHFPFPNPDFKMKKFTLKTTFFSILPKQSQTPKRKKMPKKQLFFQLHQKAVLNSKTKKFAVQTANFLISKALNVHTSSLLEKHHNNRHHKTDSGVNHSAAKCL</sequence>
<gene>
    <name evidence="2" type="ORF">SAMN05421638_1061</name>
</gene>
<proteinExistence type="predicted"/>
<protein>
    <submittedName>
        <fullName evidence="2">Uncharacterized protein</fullName>
    </submittedName>
</protein>
<evidence type="ECO:0000256" key="1">
    <source>
        <dbReference type="SAM" id="MobiDB-lite"/>
    </source>
</evidence>
<accession>A0A1I3KWJ7</accession>
<evidence type="ECO:0000313" key="3">
    <source>
        <dbReference type="Proteomes" id="UP000242560"/>
    </source>
</evidence>
<dbReference type="AlphaFoldDB" id="A0A1I3KWJ7"/>
<organism evidence="2 3">
    <name type="scientific">Kaistella treverensis</name>
    <dbReference type="NCBI Taxonomy" id="631455"/>
    <lineage>
        <taxon>Bacteria</taxon>
        <taxon>Pseudomonadati</taxon>
        <taxon>Bacteroidota</taxon>
        <taxon>Flavobacteriia</taxon>
        <taxon>Flavobacteriales</taxon>
        <taxon>Weeksellaceae</taxon>
        <taxon>Chryseobacterium group</taxon>
        <taxon>Kaistella</taxon>
    </lineage>
</organism>
<dbReference type="EMBL" id="FORQ01000001">
    <property type="protein sequence ID" value="SFI76911.1"/>
    <property type="molecule type" value="Genomic_DNA"/>
</dbReference>
<evidence type="ECO:0000313" key="2">
    <source>
        <dbReference type="EMBL" id="SFI76911.1"/>
    </source>
</evidence>
<keyword evidence="3" id="KW-1185">Reference proteome</keyword>